<dbReference type="EMBL" id="FRAV01000018">
    <property type="protein sequence ID" value="SHL47643.1"/>
    <property type="molecule type" value="Genomic_DNA"/>
</dbReference>
<evidence type="ECO:0000313" key="1">
    <source>
        <dbReference type="EMBL" id="SHL47643.1"/>
    </source>
</evidence>
<evidence type="ECO:0000313" key="2">
    <source>
        <dbReference type="Proteomes" id="UP000184364"/>
    </source>
</evidence>
<protein>
    <submittedName>
        <fullName evidence="1">Uncharacterized protein</fullName>
    </submittedName>
</protein>
<name>A0A1M7AY46_9FLAO</name>
<sequence>MVLNIGIKVLFSLSILILTCFTMKNKRFESKSESFYQAKSDTISDSTIIEMEKWVKEERKYWDSTCQAETKRAKADIKNKKLVYFHYFGMVKQYRSNEEMNELLRKYNIQIDSTANFCTVPSELQNCYAALMDKEIDRKFGSKFIDSLRNVAEIKYVRKNPEKIYDFQECDRIPRYSGDKTYDVFFKSYETDFWKNIKYPDDFEYRKDKDYYSYISAEFTLHKNGTVSNISINLTFQNKKNYKYSSYFINEVKKFIINTKWIPAKTMGITVNSMVPLTLHFK</sequence>
<reference evidence="2" key="1">
    <citation type="submission" date="2016-11" db="EMBL/GenBank/DDBJ databases">
        <authorList>
            <person name="Varghese N."/>
            <person name="Submissions S."/>
        </authorList>
    </citation>
    <scope>NUCLEOTIDE SEQUENCE [LARGE SCALE GENOMIC DNA]</scope>
    <source>
        <strain evidence="2">DSM 26899</strain>
    </source>
</reference>
<gene>
    <name evidence="1" type="ORF">SAMN05444267_101879</name>
</gene>
<accession>A0A1M7AY46</accession>
<organism evidence="1 2">
    <name type="scientific">Chryseobacterium polytrichastri</name>
    <dbReference type="NCBI Taxonomy" id="1302687"/>
    <lineage>
        <taxon>Bacteria</taxon>
        <taxon>Pseudomonadati</taxon>
        <taxon>Bacteroidota</taxon>
        <taxon>Flavobacteriia</taxon>
        <taxon>Flavobacteriales</taxon>
        <taxon>Weeksellaceae</taxon>
        <taxon>Chryseobacterium group</taxon>
        <taxon>Chryseobacterium</taxon>
    </lineage>
</organism>
<keyword evidence="2" id="KW-1185">Reference proteome</keyword>
<dbReference type="Proteomes" id="UP000184364">
    <property type="component" value="Unassembled WGS sequence"/>
</dbReference>
<dbReference type="RefSeq" id="WP_139262675.1">
    <property type="nucleotide sequence ID" value="NZ_FRAV01000018.1"/>
</dbReference>
<proteinExistence type="predicted"/>
<dbReference type="AlphaFoldDB" id="A0A1M7AY46"/>
<dbReference type="STRING" id="1302687.SAMN05444267_101879"/>
<dbReference type="OrthoDB" id="1246706at2"/>